<dbReference type="VEuPathDB" id="FungiDB:YALI0_B09317g"/>
<dbReference type="InterPro" id="IPR008136">
    <property type="entry name" value="CinA_C"/>
</dbReference>
<accession>A0A1H6PNI2</accession>
<protein>
    <recommendedName>
        <fullName evidence="1">CinA C-terminal domain-containing protein</fullName>
    </recommendedName>
</protein>
<reference evidence="2 4" key="1">
    <citation type="journal article" date="2016" name="PLoS ONE">
        <title>Sequence Assembly of Yarrowia lipolytica Strain W29/CLIB89 Shows Transposable Element Diversity.</title>
        <authorList>
            <person name="Magnan C."/>
            <person name="Yu J."/>
            <person name="Chang I."/>
            <person name="Jahn E."/>
            <person name="Kanomata Y."/>
            <person name="Wu J."/>
            <person name="Zeller M."/>
            <person name="Oakes M."/>
            <person name="Baldi P."/>
            <person name="Sandmeyer S."/>
        </authorList>
    </citation>
    <scope>NUCLEOTIDE SEQUENCE [LARGE SCALE GENOMIC DNA]</scope>
    <source>
        <strain evidence="2">CLIB89</strain>
        <strain evidence="4">CLIB89(W29)</strain>
    </source>
</reference>
<dbReference type="SUPFAM" id="SSF142433">
    <property type="entry name" value="CinA-like"/>
    <property type="match status" value="1"/>
</dbReference>
<feature type="domain" description="CinA C-terminal" evidence="1">
    <location>
        <begin position="11"/>
        <end position="157"/>
    </location>
</feature>
<dbReference type="RefSeq" id="XP_500675.1">
    <property type="nucleotide sequence ID" value="XM_500675.1"/>
</dbReference>
<evidence type="ECO:0000313" key="2">
    <source>
        <dbReference type="EMBL" id="AOW01456.1"/>
    </source>
</evidence>
<reference evidence="3 5" key="2">
    <citation type="submission" date="2018-07" db="EMBL/GenBank/DDBJ databases">
        <title>Draft Genome Assemblies for Five Robust Yarrowia lipolytica Strains Exhibiting High Lipid Production and Pentose Sugar Utilization and Sugar Alcohol Secretion from Undetoxified Lignocellulosic Biomass Hydrolysates.</title>
        <authorList>
            <consortium name="DOE Joint Genome Institute"/>
            <person name="Walker C."/>
            <person name="Ryu S."/>
            <person name="Na H."/>
            <person name="Zane M."/>
            <person name="LaButti K."/>
            <person name="Lipzen A."/>
            <person name="Haridas S."/>
            <person name="Barry K."/>
            <person name="Grigoriev I.V."/>
            <person name="Quarterman J."/>
            <person name="Slininger P."/>
            <person name="Dien B."/>
            <person name="Trinh C.T."/>
        </authorList>
    </citation>
    <scope>NUCLEOTIDE SEQUENCE [LARGE SCALE GENOMIC DNA]</scope>
    <source>
        <strain evidence="3 5">YB392</strain>
    </source>
</reference>
<evidence type="ECO:0000259" key="1">
    <source>
        <dbReference type="Pfam" id="PF02464"/>
    </source>
</evidence>
<dbReference type="EMBL" id="CP017554">
    <property type="protein sequence ID" value="AOW01456.1"/>
    <property type="molecule type" value="Genomic_DNA"/>
</dbReference>
<dbReference type="eggNOG" id="ENOG502S20M">
    <property type="taxonomic scope" value="Eukaryota"/>
</dbReference>
<dbReference type="Gene3D" id="3.90.950.20">
    <property type="entry name" value="CinA-like"/>
    <property type="match status" value="1"/>
</dbReference>
<dbReference type="OMA" id="HTCIAVA"/>
<dbReference type="Pfam" id="PF02464">
    <property type="entry name" value="CinA"/>
    <property type="match status" value="1"/>
</dbReference>
<evidence type="ECO:0000313" key="5">
    <source>
        <dbReference type="Proteomes" id="UP000256601"/>
    </source>
</evidence>
<dbReference type="Proteomes" id="UP000256601">
    <property type="component" value="Unassembled WGS sequence"/>
</dbReference>
<organism evidence="2 4">
    <name type="scientific">Yarrowia lipolytica</name>
    <name type="common">Candida lipolytica</name>
    <dbReference type="NCBI Taxonomy" id="4952"/>
    <lineage>
        <taxon>Eukaryota</taxon>
        <taxon>Fungi</taxon>
        <taxon>Dikarya</taxon>
        <taxon>Ascomycota</taxon>
        <taxon>Saccharomycotina</taxon>
        <taxon>Dipodascomycetes</taxon>
        <taxon>Dipodascales</taxon>
        <taxon>Dipodascales incertae sedis</taxon>
        <taxon>Yarrowia</taxon>
    </lineage>
</organism>
<proteinExistence type="predicted"/>
<dbReference type="AlphaFoldDB" id="A0A1H6PNI2"/>
<gene>
    <name evidence="3" type="ORF">B0I71DRAFT_43684</name>
    <name evidence="2" type="ORF">YALI1_B12443g</name>
</gene>
<dbReference type="GeneID" id="2906612"/>
<dbReference type="Proteomes" id="UP000182444">
    <property type="component" value="Chromosome 1B"/>
</dbReference>
<dbReference type="OrthoDB" id="2350783at2759"/>
<dbReference type="EMBL" id="KZ858952">
    <property type="protein sequence ID" value="RDW28486.1"/>
    <property type="molecule type" value="Genomic_DNA"/>
</dbReference>
<name>A0A1H6PNI2_YARLL</name>
<evidence type="ECO:0000313" key="3">
    <source>
        <dbReference type="EMBL" id="RDW28486.1"/>
    </source>
</evidence>
<dbReference type="InterPro" id="IPR036653">
    <property type="entry name" value="CinA-like_C"/>
</dbReference>
<evidence type="ECO:0000313" key="4">
    <source>
        <dbReference type="Proteomes" id="UP000182444"/>
    </source>
</evidence>
<dbReference type="KEGG" id="yli:2906612"/>
<sequence>MFISERVQLLLDEISALLTEKGHTLAVSEAACGGLISSYLVAIPGASKYFTGGTLVYSLKSRLKLSGWSQTDIDQYTGPSESVALRLARNLKIELGSTYALSETGWAGPTGDAVGTGFVAVVGPSGSKSMTFSTGSNDRAQNMEEFAFRALQFLLDQLK</sequence>
<dbReference type="VEuPathDB" id="FungiDB:YALI1_B12443g"/>